<keyword evidence="1" id="KW-0472">Membrane</keyword>
<dbReference type="EMBL" id="VZUS01000001">
    <property type="protein sequence ID" value="KAB1187476.1"/>
    <property type="molecule type" value="Genomic_DNA"/>
</dbReference>
<keyword evidence="1" id="KW-0812">Transmembrane</keyword>
<protein>
    <submittedName>
        <fullName evidence="2">Uncharacterized protein</fullName>
    </submittedName>
</protein>
<sequence length="315" mass="31666">MNKTLWRIGVVFVVFGVMFAIVPTGSYSTIAGERSVGVSVAADDSALIALEGATGTVSKGSPVSVTLRNNLDSLATVTYEVVDSGALTVKTNGNQPITTDLASGDGVSLTAKCGPNSGGGPAETTLVIAVEATATGATITDGTVTTTVTYDCQSGNSKTVAFVDANENGGYDSGETTLTASQLATFTDTDAAVVINSSVNRQNSIDITAASVTIQGTTLKSTNGNVSVQATTGTLDARNSTLSANNNISLASSGDMLLNDSTVKSTKGDITADLGTTSATLEVRATDISDTDDTLVYTPSGVTVDGTPKSGQVSS</sequence>
<gene>
    <name evidence="2" type="ORF">Hfx1149_05300</name>
</gene>
<reference evidence="2" key="1">
    <citation type="submission" date="2019-09" db="EMBL/GenBank/DDBJ databases">
        <title>Genomic analysis of Haloferax sp. CBA1149.</title>
        <authorList>
            <person name="Roh S.W."/>
        </authorList>
    </citation>
    <scope>NUCLEOTIDE SEQUENCE</scope>
    <source>
        <strain evidence="2">CBA1149</strain>
    </source>
</reference>
<dbReference type="RefSeq" id="WP_151136163.1">
    <property type="nucleotide sequence ID" value="NZ_VZUS01000001.1"/>
</dbReference>
<accession>A0A643K257</accession>
<proteinExistence type="predicted"/>
<keyword evidence="1" id="KW-1133">Transmembrane helix</keyword>
<evidence type="ECO:0000256" key="1">
    <source>
        <dbReference type="SAM" id="Phobius"/>
    </source>
</evidence>
<feature type="transmembrane region" description="Helical" evidence="1">
    <location>
        <begin position="6"/>
        <end position="25"/>
    </location>
</feature>
<name>A0A643K257_9EURY</name>
<comment type="caution">
    <text evidence="2">The sequence shown here is derived from an EMBL/GenBank/DDBJ whole genome shotgun (WGS) entry which is preliminary data.</text>
</comment>
<evidence type="ECO:0000313" key="2">
    <source>
        <dbReference type="EMBL" id="KAB1187476.1"/>
    </source>
</evidence>
<organism evidence="2">
    <name type="scientific">Haloferax sp. CBA1149</name>
    <dbReference type="NCBI Taxonomy" id="2650753"/>
    <lineage>
        <taxon>Archaea</taxon>
        <taxon>Methanobacteriati</taxon>
        <taxon>Methanobacteriota</taxon>
        <taxon>Stenosarchaea group</taxon>
        <taxon>Halobacteria</taxon>
        <taxon>Halobacteriales</taxon>
        <taxon>Haloferacaceae</taxon>
        <taxon>Haloferax</taxon>
    </lineage>
</organism>
<dbReference type="AlphaFoldDB" id="A0A643K257"/>